<reference evidence="6" key="1">
    <citation type="journal article" date="2021" name="Nat. Commun.">
        <title>Genetic determinants of endophytism in the Arabidopsis root mycobiome.</title>
        <authorList>
            <person name="Mesny F."/>
            <person name="Miyauchi S."/>
            <person name="Thiergart T."/>
            <person name="Pickel B."/>
            <person name="Atanasova L."/>
            <person name="Karlsson M."/>
            <person name="Huettel B."/>
            <person name="Barry K.W."/>
            <person name="Haridas S."/>
            <person name="Chen C."/>
            <person name="Bauer D."/>
            <person name="Andreopoulos W."/>
            <person name="Pangilinan J."/>
            <person name="LaButti K."/>
            <person name="Riley R."/>
            <person name="Lipzen A."/>
            <person name="Clum A."/>
            <person name="Drula E."/>
            <person name="Henrissat B."/>
            <person name="Kohler A."/>
            <person name="Grigoriev I.V."/>
            <person name="Martin F.M."/>
            <person name="Hacquard S."/>
        </authorList>
    </citation>
    <scope>NUCLEOTIDE SEQUENCE</scope>
    <source>
        <strain evidence="6">MPI-CAGE-CH-0235</strain>
    </source>
</reference>
<evidence type="ECO:0000256" key="3">
    <source>
        <dbReference type="PROSITE-ProRule" id="PRU00023"/>
    </source>
</evidence>
<evidence type="ECO:0000313" key="7">
    <source>
        <dbReference type="Proteomes" id="UP000813444"/>
    </source>
</evidence>
<gene>
    <name evidence="6" type="ORF">B0I35DRAFT_453083</name>
</gene>
<dbReference type="InterPro" id="IPR036770">
    <property type="entry name" value="Ankyrin_rpt-contain_sf"/>
</dbReference>
<keyword evidence="2 3" id="KW-0040">ANK repeat</keyword>
<dbReference type="Gene3D" id="1.25.40.20">
    <property type="entry name" value="Ankyrin repeat-containing domain"/>
    <property type="match status" value="3"/>
</dbReference>
<evidence type="ECO:0000256" key="4">
    <source>
        <dbReference type="SAM" id="MobiDB-lite"/>
    </source>
</evidence>
<feature type="repeat" description="ANK" evidence="3">
    <location>
        <begin position="516"/>
        <end position="548"/>
    </location>
</feature>
<sequence>MGSEINATNEQGGKIYLASGNGDQASVHDHGTQYNDRSDRRHFTCEMPRPPSIFGLTKSTSVNTPGISSILPLMQALGGTGNVIDQKDELSAPSRSAIIKWLLKQSNIPILDAELRHSELVSRLMPRTEFWVEETEEFELWRSTDASSQLLSMHGICKESTPNTLMAAVQFIKEKVKLQKESACVYFYLQEDDQALSSVCIWSSLLLQLLRHECPGGVSPELATRFHDCIQGTASFHPSAYYELFKVQASIFNTVYVIFDALDHFPNNSDRQQQSILSTLKSMPPNIKILFTSRSSSATQRLQGCLQIRVKPREQDVQSYVEWRIEGDTKLYQILSEVNYQKQVIEQVTKSACENSMFLLARIIAEIKDALLSLPVDPGNGKPDFVDLSLMQVQESFAVAQPSKQVILSACEDLIVINPETLTIRLVHESAADMSMARVCVSHLFSYAASHWTSHLNDHHQRGGDFNDTLVYQLLENSAKLELGFRFLPNPHQFEWKPWMMKLLQDGANINERCSDGQTALHWAVRLGRIHLIELLLRNGASPNARDKRHDTPLHKAIIDSAENGVRVAEVLIDAGAQLDLHSYSKPSPLSTAIRSGPTALAELMLEKHSDINAEIFSGFTALREVMNHSHEILETSRANESKPLVQVMKRHFETLVNILLQRGVDLNQPSRDRDGWLPLIHAVKIRKCELAETLLTRGPNPANINLRDPKEKKSPLRWAFYYKDPRMIQLLIQHGADVNETNADGWTPLTQAVKDGDESLVWHLVKHGALLDAYDGNRWPALLHAVQNQHRGVVWLLITNQANVAACAEEALSLTMQNSDASLAWLLCEYGADPHFVDANGMTLLHRITPQAGHRAFVRFLLDRNVRTDTKDNNGHTPIHLAVLRNDVETLELLAPQAARQKCIDVKDMHGHTALALATLNRSVPMMQILLEWRASCDSKNLSGVTPLHYAASMGFDAGLFNLLQSYTAVHHAVIGRESTVQTLNAMENEDKTPLMLAVQFGKLDFVQTLLDYGANVRMKNRDGLSAINFVRMDDEGDRIRALLKKKASRRSYNYR</sequence>
<evidence type="ECO:0000256" key="1">
    <source>
        <dbReference type="ARBA" id="ARBA00022737"/>
    </source>
</evidence>
<feature type="repeat" description="ANK" evidence="3">
    <location>
        <begin position="549"/>
        <end position="584"/>
    </location>
</feature>
<dbReference type="EMBL" id="JAGPNK010000012">
    <property type="protein sequence ID" value="KAH7310743.1"/>
    <property type="molecule type" value="Genomic_DNA"/>
</dbReference>
<protein>
    <submittedName>
        <fullName evidence="6">Ankyrin repeat-containing domain protein</fullName>
    </submittedName>
</protein>
<dbReference type="AlphaFoldDB" id="A0A8K0WMN6"/>
<dbReference type="PRINTS" id="PR01415">
    <property type="entry name" value="ANKYRIN"/>
</dbReference>
<dbReference type="PANTHER" id="PTHR24198">
    <property type="entry name" value="ANKYRIN REPEAT AND PROTEIN KINASE DOMAIN-CONTAINING PROTEIN"/>
    <property type="match status" value="1"/>
</dbReference>
<feature type="region of interest" description="Disordered" evidence="4">
    <location>
        <begin position="1"/>
        <end position="38"/>
    </location>
</feature>
<feature type="compositionally biased region" description="Basic and acidic residues" evidence="4">
    <location>
        <begin position="26"/>
        <end position="38"/>
    </location>
</feature>
<dbReference type="PANTHER" id="PTHR24198:SF165">
    <property type="entry name" value="ANKYRIN REPEAT-CONTAINING PROTEIN-RELATED"/>
    <property type="match status" value="1"/>
</dbReference>
<comment type="caution">
    <text evidence="6">The sequence shown here is derived from an EMBL/GenBank/DDBJ whole genome shotgun (WGS) entry which is preliminary data.</text>
</comment>
<evidence type="ECO:0000259" key="5">
    <source>
        <dbReference type="Pfam" id="PF24883"/>
    </source>
</evidence>
<dbReference type="OrthoDB" id="195446at2759"/>
<evidence type="ECO:0000256" key="2">
    <source>
        <dbReference type="ARBA" id="ARBA00023043"/>
    </source>
</evidence>
<feature type="repeat" description="ANK" evidence="3">
    <location>
        <begin position="712"/>
        <end position="744"/>
    </location>
</feature>
<feature type="repeat" description="ANK" evidence="3">
    <location>
        <begin position="745"/>
        <end position="777"/>
    </location>
</feature>
<proteinExistence type="predicted"/>
<dbReference type="SUPFAM" id="SSF48403">
    <property type="entry name" value="Ankyrin repeat"/>
    <property type="match status" value="2"/>
</dbReference>
<feature type="repeat" description="ANK" evidence="3">
    <location>
        <begin position="991"/>
        <end position="1023"/>
    </location>
</feature>
<feature type="domain" description="Nephrocystin 3-like N-terminal" evidence="5">
    <location>
        <begin position="130"/>
        <end position="294"/>
    </location>
</feature>
<keyword evidence="1" id="KW-0677">Repeat</keyword>
<keyword evidence="7" id="KW-1185">Reference proteome</keyword>
<dbReference type="Pfam" id="PF12796">
    <property type="entry name" value="Ank_2"/>
    <property type="match status" value="4"/>
</dbReference>
<accession>A0A8K0WMN6</accession>
<feature type="compositionally biased region" description="Polar residues" evidence="4">
    <location>
        <begin position="1"/>
        <end position="11"/>
    </location>
</feature>
<dbReference type="InterPro" id="IPR056884">
    <property type="entry name" value="NPHP3-like_N"/>
</dbReference>
<evidence type="ECO:0000313" key="6">
    <source>
        <dbReference type="EMBL" id="KAH7310743.1"/>
    </source>
</evidence>
<dbReference type="Pfam" id="PF24883">
    <property type="entry name" value="NPHP3_N"/>
    <property type="match status" value="1"/>
</dbReference>
<feature type="repeat" description="ANK" evidence="3">
    <location>
        <begin position="875"/>
        <end position="907"/>
    </location>
</feature>
<name>A0A8K0WMN6_9HYPO</name>
<dbReference type="InterPro" id="IPR002110">
    <property type="entry name" value="Ankyrin_rpt"/>
</dbReference>
<dbReference type="SMART" id="SM00248">
    <property type="entry name" value="ANK"/>
    <property type="match status" value="14"/>
</dbReference>
<dbReference type="PROSITE" id="PS50088">
    <property type="entry name" value="ANK_REPEAT"/>
    <property type="match status" value="6"/>
</dbReference>
<dbReference type="PROSITE" id="PS50297">
    <property type="entry name" value="ANK_REP_REGION"/>
    <property type="match status" value="5"/>
</dbReference>
<organism evidence="6 7">
    <name type="scientific">Stachybotrys elegans</name>
    <dbReference type="NCBI Taxonomy" id="80388"/>
    <lineage>
        <taxon>Eukaryota</taxon>
        <taxon>Fungi</taxon>
        <taxon>Dikarya</taxon>
        <taxon>Ascomycota</taxon>
        <taxon>Pezizomycotina</taxon>
        <taxon>Sordariomycetes</taxon>
        <taxon>Hypocreomycetidae</taxon>
        <taxon>Hypocreales</taxon>
        <taxon>Stachybotryaceae</taxon>
        <taxon>Stachybotrys</taxon>
    </lineage>
</organism>
<dbReference type="Proteomes" id="UP000813444">
    <property type="component" value="Unassembled WGS sequence"/>
</dbReference>